<accession>A0A3N4KVV3</accession>
<proteinExistence type="predicted"/>
<reference evidence="2 3" key="1">
    <citation type="journal article" date="2018" name="Nat. Ecol. Evol.">
        <title>Pezizomycetes genomes reveal the molecular basis of ectomycorrhizal truffle lifestyle.</title>
        <authorList>
            <person name="Murat C."/>
            <person name="Payen T."/>
            <person name="Noel B."/>
            <person name="Kuo A."/>
            <person name="Morin E."/>
            <person name="Chen J."/>
            <person name="Kohler A."/>
            <person name="Krizsan K."/>
            <person name="Balestrini R."/>
            <person name="Da Silva C."/>
            <person name="Montanini B."/>
            <person name="Hainaut M."/>
            <person name="Levati E."/>
            <person name="Barry K.W."/>
            <person name="Belfiori B."/>
            <person name="Cichocki N."/>
            <person name="Clum A."/>
            <person name="Dockter R.B."/>
            <person name="Fauchery L."/>
            <person name="Guy J."/>
            <person name="Iotti M."/>
            <person name="Le Tacon F."/>
            <person name="Lindquist E.A."/>
            <person name="Lipzen A."/>
            <person name="Malagnac F."/>
            <person name="Mello A."/>
            <person name="Molinier V."/>
            <person name="Miyauchi S."/>
            <person name="Poulain J."/>
            <person name="Riccioni C."/>
            <person name="Rubini A."/>
            <person name="Sitrit Y."/>
            <person name="Splivallo R."/>
            <person name="Traeger S."/>
            <person name="Wang M."/>
            <person name="Zifcakova L."/>
            <person name="Wipf D."/>
            <person name="Zambonelli A."/>
            <person name="Paolocci F."/>
            <person name="Nowrousian M."/>
            <person name="Ottonello S."/>
            <person name="Baldrian P."/>
            <person name="Spatafora J.W."/>
            <person name="Henrissat B."/>
            <person name="Nagy L.G."/>
            <person name="Aury J.M."/>
            <person name="Wincker P."/>
            <person name="Grigoriev I.V."/>
            <person name="Bonfante P."/>
            <person name="Martin F.M."/>
        </authorList>
    </citation>
    <scope>NUCLEOTIDE SEQUENCE [LARGE SCALE GENOMIC DNA]</scope>
    <source>
        <strain evidence="2 3">CCBAS932</strain>
    </source>
</reference>
<gene>
    <name evidence="2" type="ORF">P167DRAFT_534896</name>
</gene>
<protein>
    <submittedName>
        <fullName evidence="2">Uncharacterized protein</fullName>
    </submittedName>
</protein>
<organism evidence="2 3">
    <name type="scientific">Morchella conica CCBAS932</name>
    <dbReference type="NCBI Taxonomy" id="1392247"/>
    <lineage>
        <taxon>Eukaryota</taxon>
        <taxon>Fungi</taxon>
        <taxon>Dikarya</taxon>
        <taxon>Ascomycota</taxon>
        <taxon>Pezizomycotina</taxon>
        <taxon>Pezizomycetes</taxon>
        <taxon>Pezizales</taxon>
        <taxon>Morchellaceae</taxon>
        <taxon>Morchella</taxon>
    </lineage>
</organism>
<keyword evidence="1" id="KW-0472">Membrane</keyword>
<sequence length="84" mass="9573">MESWSCTGTAIWGLQEVFFWVFATALILGNIWAIWARREAMTFLEGLQVGETLAQRHGFSLGGRFWDNTANRRPCAYEALSDLE</sequence>
<dbReference type="AlphaFoldDB" id="A0A3N4KVV3"/>
<evidence type="ECO:0000313" key="2">
    <source>
        <dbReference type="EMBL" id="RPB13549.1"/>
    </source>
</evidence>
<dbReference type="EMBL" id="ML119122">
    <property type="protein sequence ID" value="RPB13549.1"/>
    <property type="molecule type" value="Genomic_DNA"/>
</dbReference>
<feature type="transmembrane region" description="Helical" evidence="1">
    <location>
        <begin position="17"/>
        <end position="35"/>
    </location>
</feature>
<evidence type="ECO:0000256" key="1">
    <source>
        <dbReference type="SAM" id="Phobius"/>
    </source>
</evidence>
<dbReference type="Proteomes" id="UP000277580">
    <property type="component" value="Unassembled WGS sequence"/>
</dbReference>
<keyword evidence="3" id="KW-1185">Reference proteome</keyword>
<keyword evidence="1" id="KW-1133">Transmembrane helix</keyword>
<dbReference type="InParanoid" id="A0A3N4KVV3"/>
<name>A0A3N4KVV3_9PEZI</name>
<keyword evidence="1" id="KW-0812">Transmembrane</keyword>
<evidence type="ECO:0000313" key="3">
    <source>
        <dbReference type="Proteomes" id="UP000277580"/>
    </source>
</evidence>